<dbReference type="Proteomes" id="UP001159363">
    <property type="component" value="Chromosome 13"/>
</dbReference>
<gene>
    <name evidence="2" type="ORF">PR048_030753</name>
</gene>
<name>A0ABQ9G9U1_9NEOP</name>
<feature type="compositionally biased region" description="Basic and acidic residues" evidence="1">
    <location>
        <begin position="7"/>
        <end position="25"/>
    </location>
</feature>
<feature type="compositionally biased region" description="Polar residues" evidence="1">
    <location>
        <begin position="138"/>
        <end position="157"/>
    </location>
</feature>
<proteinExistence type="predicted"/>
<dbReference type="EMBL" id="JARBHB010000014">
    <property type="protein sequence ID" value="KAJ8869183.1"/>
    <property type="molecule type" value="Genomic_DNA"/>
</dbReference>
<sequence>MRVIEVSMEKRRNERVGETGDHRENPPTSGIVRHDSHRRKSGVTRLGIEPRSTCDAGMKGRGKWENPEKTRRRVASSSTIPTCEGAGATPPGIEPAPRLTSTGRACWSASMGAAGLLPPVKTMTAFRSLVRHLGHVTPGSQSRSTRVSLPGLQTSTE</sequence>
<evidence type="ECO:0000256" key="1">
    <source>
        <dbReference type="SAM" id="MobiDB-lite"/>
    </source>
</evidence>
<evidence type="ECO:0000313" key="3">
    <source>
        <dbReference type="Proteomes" id="UP001159363"/>
    </source>
</evidence>
<reference evidence="2 3" key="1">
    <citation type="submission" date="2023-02" db="EMBL/GenBank/DDBJ databases">
        <title>LHISI_Scaffold_Assembly.</title>
        <authorList>
            <person name="Stuart O.P."/>
            <person name="Cleave R."/>
            <person name="Magrath M.J.L."/>
            <person name="Mikheyev A.S."/>
        </authorList>
    </citation>
    <scope>NUCLEOTIDE SEQUENCE [LARGE SCALE GENOMIC DNA]</scope>
    <source>
        <strain evidence="2">Daus_M_001</strain>
        <tissue evidence="2">Leg muscle</tissue>
    </source>
</reference>
<organism evidence="2 3">
    <name type="scientific">Dryococelus australis</name>
    <dbReference type="NCBI Taxonomy" id="614101"/>
    <lineage>
        <taxon>Eukaryota</taxon>
        <taxon>Metazoa</taxon>
        <taxon>Ecdysozoa</taxon>
        <taxon>Arthropoda</taxon>
        <taxon>Hexapoda</taxon>
        <taxon>Insecta</taxon>
        <taxon>Pterygota</taxon>
        <taxon>Neoptera</taxon>
        <taxon>Polyneoptera</taxon>
        <taxon>Phasmatodea</taxon>
        <taxon>Verophasmatodea</taxon>
        <taxon>Anareolatae</taxon>
        <taxon>Phasmatidae</taxon>
        <taxon>Eurycanthinae</taxon>
        <taxon>Dryococelus</taxon>
    </lineage>
</organism>
<feature type="region of interest" description="Disordered" evidence="1">
    <location>
        <begin position="136"/>
        <end position="157"/>
    </location>
</feature>
<evidence type="ECO:0000313" key="2">
    <source>
        <dbReference type="EMBL" id="KAJ8869183.1"/>
    </source>
</evidence>
<feature type="region of interest" description="Disordered" evidence="1">
    <location>
        <begin position="1"/>
        <end position="100"/>
    </location>
</feature>
<protein>
    <submittedName>
        <fullName evidence="2">Uncharacterized protein</fullName>
    </submittedName>
</protein>
<keyword evidence="3" id="KW-1185">Reference proteome</keyword>
<comment type="caution">
    <text evidence="2">The sequence shown here is derived from an EMBL/GenBank/DDBJ whole genome shotgun (WGS) entry which is preliminary data.</text>
</comment>
<accession>A0ABQ9G9U1</accession>